<dbReference type="Gene3D" id="1.10.238.10">
    <property type="entry name" value="EF-hand"/>
    <property type="match status" value="1"/>
</dbReference>
<dbReference type="EMBL" id="JAMKFB020000008">
    <property type="protein sequence ID" value="KAL0186942.1"/>
    <property type="molecule type" value="Genomic_DNA"/>
</dbReference>
<sequence>AMHLVYRALESEPVPMSLPAALIPPSKRKKVATPPVMPLLPAQHKERGSTQSGSKTLPAKPTPPQ</sequence>
<dbReference type="PROSITE" id="PS50031">
    <property type="entry name" value="EH"/>
    <property type="match status" value="1"/>
</dbReference>
<feature type="non-terminal residue" evidence="3">
    <location>
        <position position="65"/>
    </location>
</feature>
<feature type="region of interest" description="Disordered" evidence="1">
    <location>
        <begin position="40"/>
        <end position="65"/>
    </location>
</feature>
<proteinExistence type="predicted"/>
<evidence type="ECO:0000256" key="1">
    <source>
        <dbReference type="SAM" id="MobiDB-lite"/>
    </source>
</evidence>
<gene>
    <name evidence="3" type="ORF">M9458_018612</name>
</gene>
<comment type="caution">
    <text evidence="3">The sequence shown here is derived from an EMBL/GenBank/DDBJ whole genome shotgun (WGS) entry which is preliminary data.</text>
</comment>
<feature type="non-terminal residue" evidence="3">
    <location>
        <position position="1"/>
    </location>
</feature>
<accession>A0ABD0QM86</accession>
<feature type="domain" description="EH" evidence="2">
    <location>
        <begin position="1"/>
        <end position="29"/>
    </location>
</feature>
<reference evidence="3 4" key="1">
    <citation type="submission" date="2024-05" db="EMBL/GenBank/DDBJ databases">
        <title>Genome sequencing and assembly of Indian major carp, Cirrhinus mrigala (Hamilton, 1822).</title>
        <authorList>
            <person name="Mohindra V."/>
            <person name="Chowdhury L.M."/>
            <person name="Lal K."/>
            <person name="Jena J.K."/>
        </authorList>
    </citation>
    <scope>NUCLEOTIDE SEQUENCE [LARGE SCALE GENOMIC DNA]</scope>
    <source>
        <strain evidence="3">CM1030</strain>
        <tissue evidence="3">Blood</tissue>
    </source>
</reference>
<dbReference type="AlphaFoldDB" id="A0ABD0QM86"/>
<dbReference type="InterPro" id="IPR000261">
    <property type="entry name" value="EH_dom"/>
</dbReference>
<keyword evidence="4" id="KW-1185">Reference proteome</keyword>
<evidence type="ECO:0000259" key="2">
    <source>
        <dbReference type="PROSITE" id="PS50031"/>
    </source>
</evidence>
<organism evidence="3 4">
    <name type="scientific">Cirrhinus mrigala</name>
    <name type="common">Mrigala</name>
    <dbReference type="NCBI Taxonomy" id="683832"/>
    <lineage>
        <taxon>Eukaryota</taxon>
        <taxon>Metazoa</taxon>
        <taxon>Chordata</taxon>
        <taxon>Craniata</taxon>
        <taxon>Vertebrata</taxon>
        <taxon>Euteleostomi</taxon>
        <taxon>Actinopterygii</taxon>
        <taxon>Neopterygii</taxon>
        <taxon>Teleostei</taxon>
        <taxon>Ostariophysi</taxon>
        <taxon>Cypriniformes</taxon>
        <taxon>Cyprinidae</taxon>
        <taxon>Labeoninae</taxon>
        <taxon>Labeonini</taxon>
        <taxon>Cirrhinus</taxon>
    </lineage>
</organism>
<protein>
    <recommendedName>
        <fullName evidence="2">EH domain-containing protein</fullName>
    </recommendedName>
</protein>
<name>A0ABD0QM86_CIRMR</name>
<evidence type="ECO:0000313" key="3">
    <source>
        <dbReference type="EMBL" id="KAL0186942.1"/>
    </source>
</evidence>
<evidence type="ECO:0000313" key="4">
    <source>
        <dbReference type="Proteomes" id="UP001529510"/>
    </source>
</evidence>
<dbReference type="Proteomes" id="UP001529510">
    <property type="component" value="Unassembled WGS sequence"/>
</dbReference>